<protein>
    <recommendedName>
        <fullName evidence="2">Nucleotide-diphospho-sugar transferase domain-containing protein</fullName>
    </recommendedName>
</protein>
<comment type="caution">
    <text evidence="1">The sequence shown here is derived from an EMBL/GenBank/DDBJ whole genome shotgun (WGS) entry which is preliminary data.</text>
</comment>
<dbReference type="Gene3D" id="3.90.550.10">
    <property type="entry name" value="Spore Coat Polysaccharide Biosynthesis Protein SpsA, Chain A"/>
    <property type="match status" value="1"/>
</dbReference>
<gene>
    <name evidence="1" type="ORF">LCGC14_2778330</name>
</gene>
<reference evidence="1" key="1">
    <citation type="journal article" date="2015" name="Nature">
        <title>Complex archaea that bridge the gap between prokaryotes and eukaryotes.</title>
        <authorList>
            <person name="Spang A."/>
            <person name="Saw J.H."/>
            <person name="Jorgensen S.L."/>
            <person name="Zaremba-Niedzwiedzka K."/>
            <person name="Martijn J."/>
            <person name="Lind A.E."/>
            <person name="van Eijk R."/>
            <person name="Schleper C."/>
            <person name="Guy L."/>
            <person name="Ettema T.J."/>
        </authorList>
    </citation>
    <scope>NUCLEOTIDE SEQUENCE</scope>
</reference>
<evidence type="ECO:0000313" key="1">
    <source>
        <dbReference type="EMBL" id="KKK84937.1"/>
    </source>
</evidence>
<sequence length="177" mass="20903">RDIEGFSIIPIENDLTRWWSKIELFKHFIKGPTLYMDLDTIIIDNIDHLVIPTKYSFVALRGFYRDIFNSGFMYWNGNFSFITDDFLRIIKEDFIGKNKVDLHPLGNDQNFICDRLIYNGIIHGVWQDLFPGSIISYKIHIKDNRKNIDFIKNASVVCFHGKPRPRDINWNIGSMNR</sequence>
<proteinExistence type="predicted"/>
<dbReference type="InterPro" id="IPR029044">
    <property type="entry name" value="Nucleotide-diphossugar_trans"/>
</dbReference>
<feature type="non-terminal residue" evidence="1">
    <location>
        <position position="1"/>
    </location>
</feature>
<evidence type="ECO:0008006" key="2">
    <source>
        <dbReference type="Google" id="ProtNLM"/>
    </source>
</evidence>
<dbReference type="AlphaFoldDB" id="A0A0F8YU25"/>
<accession>A0A0F8YU25</accession>
<dbReference type="EMBL" id="LAZR01051537">
    <property type="protein sequence ID" value="KKK84937.1"/>
    <property type="molecule type" value="Genomic_DNA"/>
</dbReference>
<dbReference type="SUPFAM" id="SSF53448">
    <property type="entry name" value="Nucleotide-diphospho-sugar transferases"/>
    <property type="match status" value="1"/>
</dbReference>
<organism evidence="1">
    <name type="scientific">marine sediment metagenome</name>
    <dbReference type="NCBI Taxonomy" id="412755"/>
    <lineage>
        <taxon>unclassified sequences</taxon>
        <taxon>metagenomes</taxon>
        <taxon>ecological metagenomes</taxon>
    </lineage>
</organism>
<name>A0A0F8YU25_9ZZZZ</name>